<proteinExistence type="predicted"/>
<keyword evidence="2" id="KW-1185">Reference proteome</keyword>
<accession>A0A834MJG1</accession>
<sequence>MSTKYMSKLNFVFVKWKSRGYPDRPINWKELLEENRNKEECYDQDENCYDEDYYDEYEADSCAFYDYYGDEDCDKDLPEVILNDCRRSFPQNTLFWTSRGYLKKPSNWKEIYEKMNHYSSDDEDENFDYEIKDYDKDCADKSNYNNRNNSLYWRLKGYKSKPGDWKELLRLTSFKYSSK</sequence>
<dbReference type="AlphaFoldDB" id="A0A834MJG1"/>
<dbReference type="Proteomes" id="UP000625711">
    <property type="component" value="Unassembled WGS sequence"/>
</dbReference>
<evidence type="ECO:0000313" key="1">
    <source>
        <dbReference type="EMBL" id="KAF7286138.1"/>
    </source>
</evidence>
<evidence type="ECO:0000313" key="2">
    <source>
        <dbReference type="Proteomes" id="UP000625711"/>
    </source>
</evidence>
<dbReference type="EMBL" id="JAACXV010000036">
    <property type="protein sequence ID" value="KAF7286138.1"/>
    <property type="molecule type" value="Genomic_DNA"/>
</dbReference>
<comment type="caution">
    <text evidence="1">The sequence shown here is derived from an EMBL/GenBank/DDBJ whole genome shotgun (WGS) entry which is preliminary data.</text>
</comment>
<organism evidence="1 2">
    <name type="scientific">Rhynchophorus ferrugineus</name>
    <name type="common">Red palm weevil</name>
    <name type="synonym">Curculio ferrugineus</name>
    <dbReference type="NCBI Taxonomy" id="354439"/>
    <lineage>
        <taxon>Eukaryota</taxon>
        <taxon>Metazoa</taxon>
        <taxon>Ecdysozoa</taxon>
        <taxon>Arthropoda</taxon>
        <taxon>Hexapoda</taxon>
        <taxon>Insecta</taxon>
        <taxon>Pterygota</taxon>
        <taxon>Neoptera</taxon>
        <taxon>Endopterygota</taxon>
        <taxon>Coleoptera</taxon>
        <taxon>Polyphaga</taxon>
        <taxon>Cucujiformia</taxon>
        <taxon>Curculionidae</taxon>
        <taxon>Dryophthorinae</taxon>
        <taxon>Rhynchophorus</taxon>
    </lineage>
</organism>
<reference evidence="1" key="1">
    <citation type="submission" date="2020-08" db="EMBL/GenBank/DDBJ databases">
        <title>Genome sequencing and assembly of the red palm weevil Rhynchophorus ferrugineus.</title>
        <authorList>
            <person name="Dias G.B."/>
            <person name="Bergman C.M."/>
            <person name="Manee M."/>
        </authorList>
    </citation>
    <scope>NUCLEOTIDE SEQUENCE</scope>
    <source>
        <strain evidence="1">AA-2017</strain>
        <tissue evidence="1">Whole larva</tissue>
    </source>
</reference>
<name>A0A834MJG1_RHYFE</name>
<protein>
    <submittedName>
        <fullName evidence="1">Uncharacterized protein</fullName>
    </submittedName>
</protein>
<gene>
    <name evidence="1" type="ORF">GWI33_007387</name>
</gene>